<dbReference type="Gene3D" id="1.25.40.10">
    <property type="entry name" value="Tetratricopeptide repeat domain"/>
    <property type="match status" value="2"/>
</dbReference>
<dbReference type="Gene3D" id="3.30.457.10">
    <property type="entry name" value="Copper amine oxidase-like, N-terminal domain"/>
    <property type="match status" value="1"/>
</dbReference>
<keyword evidence="2" id="KW-0802">TPR repeat</keyword>
<dbReference type="Pfam" id="PF13181">
    <property type="entry name" value="TPR_8"/>
    <property type="match status" value="2"/>
</dbReference>
<dbReference type="GO" id="GO:0046813">
    <property type="term" value="P:receptor-mediated virion attachment to host cell"/>
    <property type="evidence" value="ECO:0007669"/>
    <property type="project" value="TreeGrafter"/>
</dbReference>
<dbReference type="InterPro" id="IPR036582">
    <property type="entry name" value="Mao_N_sf"/>
</dbReference>
<evidence type="ECO:0000313" key="4">
    <source>
        <dbReference type="EMBL" id="KUG05436.1"/>
    </source>
</evidence>
<reference evidence="4" key="1">
    <citation type="journal article" date="2015" name="Proc. Natl. Acad. Sci. U.S.A.">
        <title>Networks of energetic and metabolic interactions define dynamics in microbial communities.</title>
        <authorList>
            <person name="Embree M."/>
            <person name="Liu J.K."/>
            <person name="Al-Bassam M.M."/>
            <person name="Zengler K."/>
        </authorList>
    </citation>
    <scope>NUCLEOTIDE SEQUENCE</scope>
</reference>
<comment type="caution">
    <text evidence="4">The sequence shown here is derived from an EMBL/GenBank/DDBJ whole genome shotgun (WGS) entry which is preliminary data.</text>
</comment>
<proteinExistence type="predicted"/>
<dbReference type="SMART" id="SM00028">
    <property type="entry name" value="TPR"/>
    <property type="match status" value="3"/>
</dbReference>
<organism evidence="4">
    <name type="scientific">hydrocarbon metagenome</name>
    <dbReference type="NCBI Taxonomy" id="938273"/>
    <lineage>
        <taxon>unclassified sequences</taxon>
        <taxon>metagenomes</taxon>
        <taxon>ecological metagenomes</taxon>
    </lineage>
</organism>
<dbReference type="PROSITE" id="PS50005">
    <property type="entry name" value="TPR"/>
    <property type="match status" value="1"/>
</dbReference>
<evidence type="ECO:0000259" key="3">
    <source>
        <dbReference type="Pfam" id="PF07833"/>
    </source>
</evidence>
<dbReference type="SUPFAM" id="SSF48452">
    <property type="entry name" value="TPR-like"/>
    <property type="match status" value="1"/>
</dbReference>
<gene>
    <name evidence="4" type="ORF">ASZ90_017118</name>
</gene>
<dbReference type="PANTHER" id="PTHR44858:SF1">
    <property type="entry name" value="UDP-N-ACETYLGLUCOSAMINE--PEPTIDE N-ACETYLGLUCOSAMINYLTRANSFERASE SPINDLY-RELATED"/>
    <property type="match status" value="1"/>
</dbReference>
<dbReference type="InterPro" id="IPR012854">
    <property type="entry name" value="Cu_amine_oxidase-like_N"/>
</dbReference>
<name>A0A0W8EA92_9ZZZZ</name>
<evidence type="ECO:0000256" key="2">
    <source>
        <dbReference type="ARBA" id="ARBA00022803"/>
    </source>
</evidence>
<dbReference type="Pfam" id="PF07833">
    <property type="entry name" value="Cu_amine_oxidN1"/>
    <property type="match status" value="1"/>
</dbReference>
<accession>A0A0W8EA92</accession>
<dbReference type="PANTHER" id="PTHR44858">
    <property type="entry name" value="TETRATRICOPEPTIDE REPEAT PROTEIN 6"/>
    <property type="match status" value="1"/>
</dbReference>
<evidence type="ECO:0000256" key="1">
    <source>
        <dbReference type="ARBA" id="ARBA00022737"/>
    </source>
</evidence>
<dbReference type="EMBL" id="LNQE01001813">
    <property type="protein sequence ID" value="KUG05436.1"/>
    <property type="molecule type" value="Genomic_DNA"/>
</dbReference>
<dbReference type="InterPro" id="IPR019734">
    <property type="entry name" value="TPR_rpt"/>
</dbReference>
<dbReference type="GO" id="GO:0009279">
    <property type="term" value="C:cell outer membrane"/>
    <property type="evidence" value="ECO:0007669"/>
    <property type="project" value="TreeGrafter"/>
</dbReference>
<feature type="domain" description="Copper amine oxidase-like N-terminal" evidence="3">
    <location>
        <begin position="42"/>
        <end position="151"/>
    </location>
</feature>
<protein>
    <recommendedName>
        <fullName evidence="3">Copper amine oxidase-like N-terminal domain-containing protein</fullName>
    </recommendedName>
</protein>
<dbReference type="InterPro" id="IPR011990">
    <property type="entry name" value="TPR-like_helical_dom_sf"/>
</dbReference>
<dbReference type="InterPro" id="IPR050498">
    <property type="entry name" value="Ycf3"/>
</dbReference>
<dbReference type="SUPFAM" id="SSF55383">
    <property type="entry name" value="Copper amine oxidase, domain N"/>
    <property type="match status" value="1"/>
</dbReference>
<sequence>MGFLSKKVAAIPIIIILLFMIPAPVLAAQASFTLAKSYYTVDDVYNGMDAVPFISNSRFFVPVRYTALVCGISQDNITWDNANQIVSMVSDDGTEIRLKVGLKKIYVADMVITMDVAPINVNGRVYLPIRYIAEAMQRKVAWDANTMTVTVQMEDYLTRALEEIQGQRYDAAIGLCDKLSEISPNSSSSLVIRGVAQYQQADYEGAIVSYDKAVEVNPYNEWAYVCRAEARWPLYLQQTDKEIAINAIIDDVSKAIELTGDQMFYFRRAGLYNYMKDYDRAIADCDKAISLDDQYQVAYYRRAISYCLRDGNDAFIRELTAILDKFPGDEWAVRSMNLLNSGVRITLDVSDW</sequence>
<keyword evidence="1" id="KW-0677">Repeat</keyword>
<dbReference type="AlphaFoldDB" id="A0A0W8EA92"/>